<feature type="active site" evidence="9">
    <location>
        <position position="26"/>
    </location>
</feature>
<dbReference type="EC" id="6.2.-.-" evidence="8"/>
<dbReference type="InterPro" id="IPR036046">
    <property type="entry name" value="Acylphosphatase-like_dom_sf"/>
</dbReference>
<dbReference type="AlphaFoldDB" id="A0A2U3K267"/>
<evidence type="ECO:0000259" key="10">
    <source>
        <dbReference type="PROSITE" id="PS51160"/>
    </source>
</evidence>
<proteinExistence type="inferred from homology"/>
<evidence type="ECO:0000256" key="3">
    <source>
        <dbReference type="ARBA" id="ARBA00022598"/>
    </source>
</evidence>
<dbReference type="InterPro" id="IPR011125">
    <property type="entry name" value="Znf_HypF"/>
</dbReference>
<sequence>MTRAENPALERLRITLRGAVQGVGFRPFVYRLATELSLTGWVLNSSAGLVVEVEGPPDQLARFEERLERERPKASVVTVRESARIETQGSTRFEILSSDADSGKTVNVLPDLATCADCRAELFDPANRRFQYPFTNCTNCGPRYTIVVDIPYDRPNTTMREFVLCPACREEYENPANRRFHAQPNACPVCGPKLDGTIQDAAQALRRGEIVALKGIGGFQLLVDARRAAAVARLRQRKHREEKPFALMMPSLEVAREYCDISPAEVELLESQAAPIVLVKPKNATDLAWNVAHCSPYLGVMLPYSPLHHLLMQECRFPLIATSGNRSDEPIAVANDEATTRLKDIADRFLMHNRPIVRACDDSVVRLTRGRAGILRRARGYAPLGIRVRHSLPPVLAVGGHLKNTVAIAVGQDVFLSQHIGDLDTLEARGAFERAIADLCRLYSFKPEAVACDLHPDYASTHWAERSGLPIVRMQHHQAHVAACAAENDVEGEYLGVSWDGTGYGLDGAIWGGEFFRGEGNRFERIAHLRPFGLPGGDAAVREGWRSAASLLFEACGPEAADPRVRLMLERSINVVPTTSVGRLFDAVASITGVAQQNRFEGQAAMLLENEIGPLRTEEAYPLSGGDWGPLSQAVVADKRAGVSVPLIAARFHNALVAWILEVAAQVGLKQVVLSGGVFQNRYLTERAAAALESRGFTVYTHQRVPPNDGGIALGQAVMARL</sequence>
<dbReference type="GO" id="GO:0016743">
    <property type="term" value="F:carboxyl- or carbamoyltransferase activity"/>
    <property type="evidence" value="ECO:0007669"/>
    <property type="project" value="UniProtKB-UniRule"/>
</dbReference>
<dbReference type="EMBL" id="OMOD01000024">
    <property type="protein sequence ID" value="SPF33630.1"/>
    <property type="molecule type" value="Genomic_DNA"/>
</dbReference>
<dbReference type="Gene3D" id="3.30.110.120">
    <property type="match status" value="1"/>
</dbReference>
<dbReference type="InterPro" id="IPR043129">
    <property type="entry name" value="ATPase_NBD"/>
</dbReference>
<dbReference type="GO" id="GO:0051604">
    <property type="term" value="P:protein maturation"/>
    <property type="evidence" value="ECO:0007669"/>
    <property type="project" value="TreeGrafter"/>
</dbReference>
<protein>
    <recommendedName>
        <fullName evidence="8">Carbamoyltransferase</fullName>
        <ecNumber evidence="8">6.2.-.-</ecNumber>
    </recommendedName>
</protein>
<dbReference type="InterPro" id="IPR055128">
    <property type="entry name" value="HypF_C_2"/>
</dbReference>
<dbReference type="InterPro" id="IPR006070">
    <property type="entry name" value="Sua5-like_dom"/>
</dbReference>
<dbReference type="PROSITE" id="PS00150">
    <property type="entry name" value="ACYLPHOSPHATASE_1"/>
    <property type="match status" value="1"/>
</dbReference>
<evidence type="ECO:0000313" key="12">
    <source>
        <dbReference type="EMBL" id="SPF33630.1"/>
    </source>
</evidence>
<dbReference type="Pfam" id="PF07503">
    <property type="entry name" value="zf-HYPF"/>
    <property type="match status" value="2"/>
</dbReference>
<keyword evidence="3" id="KW-0436">Ligase</keyword>
<evidence type="ECO:0000256" key="8">
    <source>
        <dbReference type="PIRNR" id="PIRNR006256"/>
    </source>
</evidence>
<dbReference type="PROSITE" id="PS51163">
    <property type="entry name" value="YRDC"/>
    <property type="match status" value="1"/>
</dbReference>
<dbReference type="GO" id="GO:0008270">
    <property type="term" value="F:zinc ion binding"/>
    <property type="evidence" value="ECO:0007669"/>
    <property type="project" value="UniProtKB-KW"/>
</dbReference>
<dbReference type="InterPro" id="IPR017968">
    <property type="entry name" value="Acylphosphatase_CS"/>
</dbReference>
<dbReference type="PANTHER" id="PTHR42959:SF1">
    <property type="entry name" value="CARBAMOYLTRANSFERASE HYPF"/>
    <property type="match status" value="1"/>
</dbReference>
<comment type="catalytic activity">
    <reaction evidence="7">
        <text>C-terminal L-cysteinyl-[HypE protein] + carbamoyl phosphate + ATP + H2O = C-terminal S-carboxamide-L-cysteinyl-[HypE protein] + AMP + phosphate + diphosphate + H(+)</text>
        <dbReference type="Rhea" id="RHEA:55636"/>
        <dbReference type="Rhea" id="RHEA-COMP:14247"/>
        <dbReference type="Rhea" id="RHEA-COMP:14392"/>
        <dbReference type="ChEBI" id="CHEBI:15377"/>
        <dbReference type="ChEBI" id="CHEBI:15378"/>
        <dbReference type="ChEBI" id="CHEBI:30616"/>
        <dbReference type="ChEBI" id="CHEBI:33019"/>
        <dbReference type="ChEBI" id="CHEBI:43474"/>
        <dbReference type="ChEBI" id="CHEBI:58228"/>
        <dbReference type="ChEBI" id="CHEBI:76913"/>
        <dbReference type="ChEBI" id="CHEBI:139126"/>
        <dbReference type="ChEBI" id="CHEBI:456215"/>
    </reaction>
</comment>
<dbReference type="Gene3D" id="3.30.420.40">
    <property type="match status" value="1"/>
</dbReference>
<evidence type="ECO:0000256" key="2">
    <source>
        <dbReference type="ARBA" id="ARBA00008097"/>
    </source>
</evidence>
<reference evidence="13" key="1">
    <citation type="submission" date="2018-02" db="EMBL/GenBank/DDBJ databases">
        <authorList>
            <person name="Hausmann B."/>
        </authorList>
    </citation>
    <scope>NUCLEOTIDE SEQUENCE [LARGE SCALE GENOMIC DNA]</scope>
    <source>
        <strain evidence="13">Peat soil MAG SbA1</strain>
    </source>
</reference>
<dbReference type="InterPro" id="IPR001792">
    <property type="entry name" value="Acylphosphatase-like_dom"/>
</dbReference>
<comment type="pathway">
    <text evidence="1">Protein modification; [NiFe] hydrogenase maturation.</text>
</comment>
<dbReference type="PIRSF" id="PIRSF006256">
    <property type="entry name" value="CMPcnvr_hdrg_mat"/>
    <property type="match status" value="1"/>
</dbReference>
<dbReference type="Pfam" id="PF00708">
    <property type="entry name" value="Acylphosphatase"/>
    <property type="match status" value="1"/>
</dbReference>
<dbReference type="Pfam" id="PF22521">
    <property type="entry name" value="HypF_C_2"/>
    <property type="match status" value="1"/>
</dbReference>
<dbReference type="Proteomes" id="UP000238701">
    <property type="component" value="Unassembled WGS sequence"/>
</dbReference>
<comment type="catalytic activity">
    <reaction evidence="9">
        <text>an acyl phosphate + H2O = a carboxylate + phosphate + H(+)</text>
        <dbReference type="Rhea" id="RHEA:14965"/>
        <dbReference type="ChEBI" id="CHEBI:15377"/>
        <dbReference type="ChEBI" id="CHEBI:15378"/>
        <dbReference type="ChEBI" id="CHEBI:29067"/>
        <dbReference type="ChEBI" id="CHEBI:43474"/>
        <dbReference type="ChEBI" id="CHEBI:59918"/>
        <dbReference type="EC" id="3.6.1.7"/>
    </reaction>
</comment>
<keyword evidence="4" id="KW-0479">Metal-binding</keyword>
<dbReference type="UniPathway" id="UPA00335"/>
<dbReference type="InterPro" id="IPR017945">
    <property type="entry name" value="DHBP_synth_RibB-like_a/b_dom"/>
</dbReference>
<evidence type="ECO:0000256" key="4">
    <source>
        <dbReference type="ARBA" id="ARBA00022723"/>
    </source>
</evidence>
<evidence type="ECO:0000256" key="1">
    <source>
        <dbReference type="ARBA" id="ARBA00004711"/>
    </source>
</evidence>
<dbReference type="Gene3D" id="3.90.870.50">
    <property type="match status" value="1"/>
</dbReference>
<evidence type="ECO:0000256" key="7">
    <source>
        <dbReference type="ARBA" id="ARBA00048220"/>
    </source>
</evidence>
<dbReference type="GO" id="GO:0003998">
    <property type="term" value="F:acylphosphatase activity"/>
    <property type="evidence" value="ECO:0007669"/>
    <property type="project" value="UniProtKB-EC"/>
</dbReference>
<dbReference type="InterPro" id="IPR051060">
    <property type="entry name" value="Carbamoyltrans_HypF-like"/>
</dbReference>
<accession>A0A2U3K267</accession>
<gene>
    <name evidence="12" type="primary">hypF</name>
    <name evidence="12" type="ORF">SBA1_120016</name>
</gene>
<keyword evidence="6" id="KW-0862">Zinc</keyword>
<evidence type="ECO:0000256" key="5">
    <source>
        <dbReference type="ARBA" id="ARBA00022771"/>
    </source>
</evidence>
<dbReference type="PROSITE" id="PS51160">
    <property type="entry name" value="ACYLPHOSPHATASE_3"/>
    <property type="match status" value="1"/>
</dbReference>
<dbReference type="Pfam" id="PF01300">
    <property type="entry name" value="Sua5_yciO_yrdC"/>
    <property type="match status" value="1"/>
</dbReference>
<keyword evidence="12" id="KW-0808">Transferase</keyword>
<evidence type="ECO:0000313" key="13">
    <source>
        <dbReference type="Proteomes" id="UP000238701"/>
    </source>
</evidence>
<dbReference type="GO" id="GO:0003725">
    <property type="term" value="F:double-stranded RNA binding"/>
    <property type="evidence" value="ECO:0007669"/>
    <property type="project" value="InterPro"/>
</dbReference>
<dbReference type="GO" id="GO:0016874">
    <property type="term" value="F:ligase activity"/>
    <property type="evidence" value="ECO:0007669"/>
    <property type="project" value="UniProtKB-UniRule"/>
</dbReference>
<organism evidence="12 13">
    <name type="scientific">Candidatus Sulfotelmatobacter kueseliae</name>
    <dbReference type="NCBI Taxonomy" id="2042962"/>
    <lineage>
        <taxon>Bacteria</taxon>
        <taxon>Pseudomonadati</taxon>
        <taxon>Acidobacteriota</taxon>
        <taxon>Terriglobia</taxon>
        <taxon>Terriglobales</taxon>
        <taxon>Candidatus Korobacteraceae</taxon>
        <taxon>Candidatus Sulfotelmatobacter</taxon>
    </lineage>
</organism>
<dbReference type="SUPFAM" id="SSF55821">
    <property type="entry name" value="YrdC/RibB"/>
    <property type="match status" value="1"/>
</dbReference>
<evidence type="ECO:0000256" key="6">
    <source>
        <dbReference type="ARBA" id="ARBA00022833"/>
    </source>
</evidence>
<feature type="domain" description="Acylphosphatase-like" evidence="10">
    <location>
        <begin position="11"/>
        <end position="97"/>
    </location>
</feature>
<dbReference type="NCBIfam" id="TIGR00143">
    <property type="entry name" value="hypF"/>
    <property type="match status" value="1"/>
</dbReference>
<name>A0A2U3K267_9BACT</name>
<keyword evidence="9" id="KW-0378">Hydrolase</keyword>
<feature type="domain" description="YrdC-like" evidence="11">
    <location>
        <begin position="195"/>
        <end position="380"/>
    </location>
</feature>
<dbReference type="PANTHER" id="PTHR42959">
    <property type="entry name" value="CARBAMOYLTRANSFERASE"/>
    <property type="match status" value="1"/>
</dbReference>
<dbReference type="InterPro" id="IPR004421">
    <property type="entry name" value="Carbamoyltransferase_HypF"/>
</dbReference>
<keyword evidence="5" id="KW-0863">Zinc-finger</keyword>
<dbReference type="SUPFAM" id="SSF53067">
    <property type="entry name" value="Actin-like ATPase domain"/>
    <property type="match status" value="1"/>
</dbReference>
<feature type="active site" evidence="9">
    <location>
        <position position="44"/>
    </location>
</feature>
<evidence type="ECO:0000256" key="9">
    <source>
        <dbReference type="PROSITE-ProRule" id="PRU00520"/>
    </source>
</evidence>
<dbReference type="SUPFAM" id="SSF54975">
    <property type="entry name" value="Acylphosphatase/BLUF domain-like"/>
    <property type="match status" value="1"/>
</dbReference>
<dbReference type="InterPro" id="IPR041440">
    <property type="entry name" value="HypF_C"/>
</dbReference>
<dbReference type="OrthoDB" id="9808093at2"/>
<comment type="similarity">
    <text evidence="2 8">Belongs to the carbamoyltransferase HypF family.</text>
</comment>
<evidence type="ECO:0000259" key="11">
    <source>
        <dbReference type="PROSITE" id="PS51163"/>
    </source>
</evidence>
<dbReference type="Gene3D" id="3.30.420.360">
    <property type="match status" value="1"/>
</dbReference>
<dbReference type="Pfam" id="PF17788">
    <property type="entry name" value="HypF_C"/>
    <property type="match status" value="1"/>
</dbReference>